<comment type="subunit">
    <text evidence="2 5">Homopentamer.</text>
</comment>
<dbReference type="Proteomes" id="UP000672526">
    <property type="component" value="Unassembled WGS sequence"/>
</dbReference>
<evidence type="ECO:0000256" key="4">
    <source>
        <dbReference type="ARBA" id="ARBA00023143"/>
    </source>
</evidence>
<evidence type="ECO:0000313" key="9">
    <source>
        <dbReference type="Proteomes" id="UP000672526"/>
    </source>
</evidence>
<proteinExistence type="inferred from homology"/>
<feature type="domain" description="Flagellar hook-associated protein 2 C-terminal" evidence="7">
    <location>
        <begin position="350"/>
        <end position="584"/>
    </location>
</feature>
<dbReference type="InterPro" id="IPR003481">
    <property type="entry name" value="FliD_N"/>
</dbReference>
<evidence type="ECO:0000259" key="7">
    <source>
        <dbReference type="Pfam" id="PF07195"/>
    </source>
</evidence>
<feature type="domain" description="Flagellar hook-associated protein 2 N-terminal" evidence="6">
    <location>
        <begin position="38"/>
        <end position="134"/>
    </location>
</feature>
<dbReference type="Pfam" id="PF07196">
    <property type="entry name" value="Flagellin_IN"/>
    <property type="match status" value="2"/>
</dbReference>
<protein>
    <recommendedName>
        <fullName evidence="5">Flagellar hook-associated protein 2</fullName>
        <shortName evidence="5">HAP2</shortName>
    </recommendedName>
    <alternativeName>
        <fullName evidence="5">Flagellar cap protein</fullName>
    </alternativeName>
</protein>
<keyword evidence="5" id="KW-0964">Secreted</keyword>
<gene>
    <name evidence="8" type="ORF">R69888_03890</name>
</gene>
<reference evidence="8 9" key="1">
    <citation type="submission" date="2021-02" db="EMBL/GenBank/DDBJ databases">
        <authorList>
            <person name="Vanwijnsberghe S."/>
        </authorList>
    </citation>
    <scope>NUCLEOTIDE SEQUENCE [LARGE SCALE GENOMIC DNA]</scope>
    <source>
        <strain evidence="8 9">LMG 31837</strain>
    </source>
</reference>
<keyword evidence="3" id="KW-0175">Coiled coil</keyword>
<dbReference type="InterPro" id="IPR010809">
    <property type="entry name" value="FliD_C"/>
</dbReference>
<evidence type="ECO:0000313" key="8">
    <source>
        <dbReference type="EMBL" id="CAE6771597.1"/>
    </source>
</evidence>
<accession>A0ABM8RU26</accession>
<keyword evidence="9" id="KW-1185">Reference proteome</keyword>
<evidence type="ECO:0000256" key="1">
    <source>
        <dbReference type="ARBA" id="ARBA00009764"/>
    </source>
</evidence>
<dbReference type="EMBL" id="CAJNBK010000010">
    <property type="protein sequence ID" value="CAE6771597.1"/>
    <property type="molecule type" value="Genomic_DNA"/>
</dbReference>
<evidence type="ECO:0000256" key="5">
    <source>
        <dbReference type="RuleBase" id="RU362066"/>
    </source>
</evidence>
<dbReference type="InterPro" id="IPR040026">
    <property type="entry name" value="FliD"/>
</dbReference>
<dbReference type="Pfam" id="PF02465">
    <property type="entry name" value="FliD_N"/>
    <property type="match status" value="1"/>
</dbReference>
<comment type="similarity">
    <text evidence="1 5">Belongs to the FliD family.</text>
</comment>
<dbReference type="PANTHER" id="PTHR30288:SF0">
    <property type="entry name" value="FLAGELLAR HOOK-ASSOCIATED PROTEIN 2"/>
    <property type="match status" value="1"/>
</dbReference>
<comment type="function">
    <text evidence="5">Required for morphogenesis and for the elongation of the flagellar filament by facilitating polymerization of the flagellin monomers at the tip of growing filament. Forms a capping structure, which prevents flagellin subunits (transported through the central channel of the flagellum) from leaking out without polymerization at the distal end.</text>
</comment>
<dbReference type="Pfam" id="PF07195">
    <property type="entry name" value="FliD_C"/>
    <property type="match status" value="1"/>
</dbReference>
<dbReference type="RefSeq" id="WP_211612858.1">
    <property type="nucleotide sequence ID" value="NZ_CAJNBK010000010.1"/>
</dbReference>
<dbReference type="PANTHER" id="PTHR30288">
    <property type="entry name" value="FLAGELLAR CAP/ASSEMBLY PROTEIN FLID"/>
    <property type="match status" value="1"/>
</dbReference>
<comment type="subcellular location">
    <subcellularLocation>
        <location evidence="5">Secreted</location>
    </subcellularLocation>
    <subcellularLocation>
        <location evidence="5">Bacterial flagellum</location>
    </subcellularLocation>
</comment>
<keyword evidence="4 5" id="KW-0975">Bacterial flagellum</keyword>
<sequence length="607" mass="59328">MSTVSTASSTTATNTTASTNAALQQAAQSIISGSTGNSSLDVSSLVTALVNAKVAGQTSALSAQQTSDNTKISAIGTLQAALSALQASVANLANGKTLASYTTTTSGTGLTATAGVGSVAGSYSIAVSQVAAAQTISSSAFNATTQIGTGTLNVSLGSQSMSVNIDSTNNTLSGIAAAINSATNNPGVSATVVTGTDGAHLVLRSTATGSANTISVSSSSAGLSSLGVTSSPVLTSGTFGATKELGSGTMNVSLGANSMTVNIASPADTLTDVANAINSASGNPGVKASVVTTSSGDQLVLTSTNGSSSPISVSTSGVTNDQGLSSLSNMVATSSVTSAAGGAWTQTQSAQDALFTVDGTPVSSSTNTSTTAIAGVTLNLTAAALGTTSSSGATVGNTQTLNITSDTSSQATAITNFVSLYNTLVTTMGTLTSFDSTQAQGSQSGPLLGDSMANTVQNTLSNIVSGGVKNGNSSLTLASIGITLNQDGSLTVDNTALNTALTSSPATVASLFNTKTGVAAQLNNSITNFTQTGGIIATETAALKTDLASVATQQTALTNYSAQLTSQYQAQFTALNTLMATMNNNSQYLTQLFGGTNSAGSLASNKN</sequence>
<dbReference type="InterPro" id="IPR010810">
    <property type="entry name" value="Flagellin_hook_IN_motif"/>
</dbReference>
<evidence type="ECO:0000256" key="3">
    <source>
        <dbReference type="ARBA" id="ARBA00023054"/>
    </source>
</evidence>
<evidence type="ECO:0000259" key="6">
    <source>
        <dbReference type="Pfam" id="PF02465"/>
    </source>
</evidence>
<organism evidence="8 9">
    <name type="scientific">Paraburkholderia haematera</name>
    <dbReference type="NCBI Taxonomy" id="2793077"/>
    <lineage>
        <taxon>Bacteria</taxon>
        <taxon>Pseudomonadati</taxon>
        <taxon>Pseudomonadota</taxon>
        <taxon>Betaproteobacteria</taxon>
        <taxon>Burkholderiales</taxon>
        <taxon>Burkholderiaceae</taxon>
        <taxon>Paraburkholderia</taxon>
    </lineage>
</organism>
<evidence type="ECO:0000256" key="2">
    <source>
        <dbReference type="ARBA" id="ARBA00011255"/>
    </source>
</evidence>
<name>A0ABM8RU26_9BURK</name>
<comment type="caution">
    <text evidence="8">The sequence shown here is derived from an EMBL/GenBank/DDBJ whole genome shotgun (WGS) entry which is preliminary data.</text>
</comment>